<dbReference type="RefSeq" id="WP_399613302.1">
    <property type="nucleotide sequence ID" value="NZ_JBITYT010000004.1"/>
</dbReference>
<dbReference type="GO" id="GO:0016757">
    <property type="term" value="F:glycosyltransferase activity"/>
    <property type="evidence" value="ECO:0007669"/>
    <property type="project" value="UniProtKB-KW"/>
</dbReference>
<reference evidence="12 13" key="1">
    <citation type="submission" date="2024-10" db="EMBL/GenBank/DDBJ databases">
        <title>The Natural Products Discovery Center: Release of the First 8490 Sequenced Strains for Exploring Actinobacteria Biosynthetic Diversity.</title>
        <authorList>
            <person name="Kalkreuter E."/>
            <person name="Kautsar S.A."/>
            <person name="Yang D."/>
            <person name="Bader C.D."/>
            <person name="Teijaro C.N."/>
            <person name="Fluegel L."/>
            <person name="Davis C.M."/>
            <person name="Simpson J.R."/>
            <person name="Lauterbach L."/>
            <person name="Steele A.D."/>
            <person name="Gui C."/>
            <person name="Meng S."/>
            <person name="Li G."/>
            <person name="Viehrig K."/>
            <person name="Ye F."/>
            <person name="Su P."/>
            <person name="Kiefer A.F."/>
            <person name="Nichols A."/>
            <person name="Cepeda A.J."/>
            <person name="Yan W."/>
            <person name="Fan B."/>
            <person name="Jiang Y."/>
            <person name="Adhikari A."/>
            <person name="Zheng C.-J."/>
            <person name="Schuster L."/>
            <person name="Cowan T.M."/>
            <person name="Smanski M.J."/>
            <person name="Chevrette M.G."/>
            <person name="De Carvalho L.P.S."/>
            <person name="Shen B."/>
        </authorList>
    </citation>
    <scope>NUCLEOTIDE SEQUENCE [LARGE SCALE GENOMIC DNA]</scope>
    <source>
        <strain evidence="12 13">NPDC053346</strain>
    </source>
</reference>
<comment type="subcellular location">
    <subcellularLocation>
        <location evidence="1">Endoplasmic reticulum membrane</location>
        <topology evidence="1">Multi-pass membrane protein</topology>
    </subcellularLocation>
</comment>
<feature type="compositionally biased region" description="Pro residues" evidence="10">
    <location>
        <begin position="19"/>
        <end position="31"/>
    </location>
</feature>
<comment type="caution">
    <text evidence="12">The sequence shown here is derived from an EMBL/GenBank/DDBJ whole genome shotgun (WGS) entry which is preliminary data.</text>
</comment>
<comment type="pathway">
    <text evidence="2">Glycolipid biosynthesis; glycosylphosphatidylinositol-anchor biosynthesis.</text>
</comment>
<evidence type="ECO:0000256" key="10">
    <source>
        <dbReference type="SAM" id="MobiDB-lite"/>
    </source>
</evidence>
<keyword evidence="8 11" id="KW-1133">Transmembrane helix</keyword>
<keyword evidence="5" id="KW-0808">Transferase</keyword>
<dbReference type="PANTHER" id="PTHR12468:SF2">
    <property type="entry name" value="GPI MANNOSYLTRANSFERASE 2"/>
    <property type="match status" value="1"/>
</dbReference>
<feature type="transmembrane region" description="Helical" evidence="11">
    <location>
        <begin position="162"/>
        <end position="181"/>
    </location>
</feature>
<feature type="transmembrane region" description="Helical" evidence="11">
    <location>
        <begin position="319"/>
        <end position="338"/>
    </location>
</feature>
<keyword evidence="7" id="KW-0256">Endoplasmic reticulum</keyword>
<dbReference type="EMBL" id="JBITYT010000004">
    <property type="protein sequence ID" value="MFI9119883.1"/>
    <property type="molecule type" value="Genomic_DNA"/>
</dbReference>
<keyword evidence="3" id="KW-0337">GPI-anchor biosynthesis</keyword>
<evidence type="ECO:0000256" key="3">
    <source>
        <dbReference type="ARBA" id="ARBA00022502"/>
    </source>
</evidence>
<protein>
    <submittedName>
        <fullName evidence="12">Mannosyltransferase family protein</fullName>
    </submittedName>
</protein>
<feature type="region of interest" description="Disordered" evidence="10">
    <location>
        <begin position="1"/>
        <end position="31"/>
    </location>
</feature>
<keyword evidence="9 11" id="KW-0472">Membrane</keyword>
<evidence type="ECO:0000313" key="13">
    <source>
        <dbReference type="Proteomes" id="UP001614391"/>
    </source>
</evidence>
<evidence type="ECO:0000256" key="5">
    <source>
        <dbReference type="ARBA" id="ARBA00022679"/>
    </source>
</evidence>
<feature type="transmembrane region" description="Helical" evidence="11">
    <location>
        <begin position="345"/>
        <end position="362"/>
    </location>
</feature>
<keyword evidence="4 12" id="KW-0328">Glycosyltransferase</keyword>
<feature type="transmembrane region" description="Helical" evidence="11">
    <location>
        <begin position="390"/>
        <end position="413"/>
    </location>
</feature>
<evidence type="ECO:0000256" key="6">
    <source>
        <dbReference type="ARBA" id="ARBA00022692"/>
    </source>
</evidence>
<evidence type="ECO:0000256" key="9">
    <source>
        <dbReference type="ARBA" id="ARBA00023136"/>
    </source>
</evidence>
<keyword evidence="6 11" id="KW-0812">Transmembrane</keyword>
<organism evidence="12 13">
    <name type="scientific">Streptomyces bikiniensis</name>
    <dbReference type="NCBI Taxonomy" id="1896"/>
    <lineage>
        <taxon>Bacteria</taxon>
        <taxon>Bacillati</taxon>
        <taxon>Actinomycetota</taxon>
        <taxon>Actinomycetes</taxon>
        <taxon>Kitasatosporales</taxon>
        <taxon>Streptomycetaceae</taxon>
        <taxon>Streptomyces</taxon>
    </lineage>
</organism>
<evidence type="ECO:0000313" key="12">
    <source>
        <dbReference type="EMBL" id="MFI9119883.1"/>
    </source>
</evidence>
<dbReference type="Pfam" id="PF04188">
    <property type="entry name" value="Mannosyl_trans2"/>
    <property type="match status" value="1"/>
</dbReference>
<dbReference type="InterPro" id="IPR007315">
    <property type="entry name" value="PIG-V/Gpi18"/>
</dbReference>
<feature type="transmembrane region" description="Helical" evidence="11">
    <location>
        <begin position="252"/>
        <end position="271"/>
    </location>
</feature>
<feature type="transmembrane region" description="Helical" evidence="11">
    <location>
        <begin position="42"/>
        <end position="63"/>
    </location>
</feature>
<feature type="transmembrane region" description="Helical" evidence="11">
    <location>
        <begin position="368"/>
        <end position="383"/>
    </location>
</feature>
<feature type="transmembrane region" description="Helical" evidence="11">
    <location>
        <begin position="127"/>
        <end position="150"/>
    </location>
</feature>
<gene>
    <name evidence="12" type="ORF">ACIGW0_10880</name>
</gene>
<dbReference type="Proteomes" id="UP001614391">
    <property type="component" value="Unassembled WGS sequence"/>
</dbReference>
<feature type="transmembrane region" description="Helical" evidence="11">
    <location>
        <begin position="201"/>
        <end position="231"/>
    </location>
</feature>
<evidence type="ECO:0000256" key="4">
    <source>
        <dbReference type="ARBA" id="ARBA00022676"/>
    </source>
</evidence>
<evidence type="ECO:0000256" key="8">
    <source>
        <dbReference type="ARBA" id="ARBA00022989"/>
    </source>
</evidence>
<keyword evidence="13" id="KW-1185">Reference proteome</keyword>
<accession>A0ABW8CQN0</accession>
<evidence type="ECO:0000256" key="7">
    <source>
        <dbReference type="ARBA" id="ARBA00022824"/>
    </source>
</evidence>
<evidence type="ECO:0000256" key="2">
    <source>
        <dbReference type="ARBA" id="ARBA00004687"/>
    </source>
</evidence>
<sequence>MPISAPPSPRHASVRPDSPARPSPVAAPPPASRLRRADREVLWLYLLTRVAVWTTAYCTRWLFPASGDARAPAPVLAPFEHWDWGHFLNIARDGYFPEGPGEGDNREAFFPGLPLVLRAVHVLVPHWTVAGLLVSLVAGAVAAVALARIAELHLPGSGAGRRAALFLLVSPCAVFLAAGYSEALFLALALPAWLAARRQRWLLASVLAAGATTVRISGLFLAAALVVLFLTTPTTPTTPTTRRDEGTSRKRGAAWLVLPGLPALLYFWYLYGRTGDPMAWKHAQERGWYRHFRAPWEAWSQTWHEAFDRTQATGYAAQFQADLLAMVLGLLLLGVLVVRRRWPEAVYLALTLWALGTSYWYMSVARSTLLWWPLWVGLAVWSVRRRWVTIAYLCLVAPLSTVLAVTFMTGRWAG</sequence>
<proteinExistence type="predicted"/>
<dbReference type="PANTHER" id="PTHR12468">
    <property type="entry name" value="GPI MANNOSYLTRANSFERASE 2"/>
    <property type="match status" value="1"/>
</dbReference>
<evidence type="ECO:0000256" key="1">
    <source>
        <dbReference type="ARBA" id="ARBA00004477"/>
    </source>
</evidence>
<name>A0ABW8CQN0_STRBI</name>
<evidence type="ECO:0000256" key="11">
    <source>
        <dbReference type="SAM" id="Phobius"/>
    </source>
</evidence>